<feature type="compositionally biased region" description="Basic and acidic residues" evidence="1">
    <location>
        <begin position="99"/>
        <end position="109"/>
    </location>
</feature>
<evidence type="ECO:0000313" key="3">
    <source>
        <dbReference type="Proteomes" id="UP001196980"/>
    </source>
</evidence>
<evidence type="ECO:0000313" key="2">
    <source>
        <dbReference type="EMBL" id="MBV6343431.1"/>
    </source>
</evidence>
<gene>
    <name evidence="2" type="ORF">HWQ67_17810</name>
</gene>
<name>A0ABS6S3L7_9BACT</name>
<comment type="caution">
    <text evidence="2">The sequence shown here is derived from an EMBL/GenBank/DDBJ whole genome shotgun (WGS) entry which is preliminary data.</text>
</comment>
<evidence type="ECO:0000256" key="1">
    <source>
        <dbReference type="SAM" id="MobiDB-lite"/>
    </source>
</evidence>
<protein>
    <recommendedName>
        <fullName evidence="4">Scaffolding protein</fullName>
    </recommendedName>
</protein>
<evidence type="ECO:0008006" key="4">
    <source>
        <dbReference type="Google" id="ProtNLM"/>
    </source>
</evidence>
<proteinExistence type="predicted"/>
<keyword evidence="3" id="KW-1185">Reference proteome</keyword>
<feature type="compositionally biased region" description="Polar residues" evidence="1">
    <location>
        <begin position="113"/>
        <end position="123"/>
    </location>
</feature>
<dbReference type="RefSeq" id="WP_218254046.1">
    <property type="nucleotide sequence ID" value="NZ_JABXWD010000587.1"/>
</dbReference>
<feature type="region of interest" description="Disordered" evidence="1">
    <location>
        <begin position="99"/>
        <end position="126"/>
    </location>
</feature>
<reference evidence="2 3" key="1">
    <citation type="journal article" date="2020" name="J Geophys Res Biogeosci">
        <title>Magnetotaxis as an Adaptation to Enable Bacterial Shuttling of Microbial Sulfur and Sulfur Cycling Across Aquatic Oxic#Anoxic Interfaces.</title>
        <authorList>
            <person name="Li J."/>
            <person name="Liu P."/>
            <person name="Wang J."/>
            <person name="Roberts A.P."/>
            <person name="Pan Y."/>
        </authorList>
    </citation>
    <scope>NUCLEOTIDE SEQUENCE [LARGE SCALE GENOMIC DNA]</scope>
    <source>
        <strain evidence="2 3">MYR-1_YQ</strain>
    </source>
</reference>
<accession>A0ABS6S3L7</accession>
<dbReference type="Proteomes" id="UP001196980">
    <property type="component" value="Unassembled WGS sequence"/>
</dbReference>
<feature type="region of interest" description="Disordered" evidence="1">
    <location>
        <begin position="1"/>
        <end position="32"/>
    </location>
</feature>
<dbReference type="EMBL" id="JABXWD010000587">
    <property type="protein sequence ID" value="MBV6343431.1"/>
    <property type="molecule type" value="Genomic_DNA"/>
</dbReference>
<organism evidence="2 3">
    <name type="scientific">Candidatus Magnetobacterium casense</name>
    <dbReference type="NCBI Taxonomy" id="1455061"/>
    <lineage>
        <taxon>Bacteria</taxon>
        <taxon>Pseudomonadati</taxon>
        <taxon>Nitrospirota</taxon>
        <taxon>Thermodesulfovibrionia</taxon>
        <taxon>Thermodesulfovibrionales</taxon>
        <taxon>Candidatus Magnetobacteriaceae</taxon>
        <taxon>Candidatus Magnetobacterium</taxon>
    </lineage>
</organism>
<sequence length="246" mass="27143">MTDENVLPVSQGQDEGGQPSPDTSGADDRPISRIEFQKAIDELANKLSSEVQSLSDKATARLNKEVSGKLSQTIDEIAKEKKLDEEQVASLKKQFLQEEASRYLEKQPDKGSPPSSRTASQPDQKAIAEVDTWLRNRMDETGIALFDNDPEVTAVKFTPNDTLEDLKEKWDEAIQAKANRLGRTLPDGKPAPPRSPGMVGGGPAGNTAERLTTQLEALDRKPTKTKSEWAEYQRLSTELAQLLKTR</sequence>
<feature type="region of interest" description="Disordered" evidence="1">
    <location>
        <begin position="179"/>
        <end position="208"/>
    </location>
</feature>